<proteinExistence type="predicted"/>
<sequence>MHELVLALGVLEPGLHPPRLEGFAVGAAGDFAIGTLRRQPDLEVVGLGCREAHVAGAQRDDAVGQLEPLQDGFGVADHFLERSFALIRGDDLHHFDLVELMLADHAAYVAPAAARFGAEAGAVCSQFDRQRVSSQYLFAYGVGQRDLGSGDEVLLAHLFVTATQYPEHVFLELG</sequence>
<organism evidence="1">
    <name type="scientific">bioreactor metagenome</name>
    <dbReference type="NCBI Taxonomy" id="1076179"/>
    <lineage>
        <taxon>unclassified sequences</taxon>
        <taxon>metagenomes</taxon>
        <taxon>ecological metagenomes</taxon>
    </lineage>
</organism>
<reference evidence="1" key="1">
    <citation type="submission" date="2019-08" db="EMBL/GenBank/DDBJ databases">
        <authorList>
            <person name="Kucharzyk K."/>
            <person name="Murdoch R.W."/>
            <person name="Higgins S."/>
            <person name="Loffler F."/>
        </authorList>
    </citation>
    <scope>NUCLEOTIDE SEQUENCE</scope>
</reference>
<gene>
    <name evidence="1" type="ORF">SDC9_178393</name>
</gene>
<protein>
    <submittedName>
        <fullName evidence="1">Uncharacterized protein</fullName>
    </submittedName>
</protein>
<comment type="caution">
    <text evidence="1">The sequence shown here is derived from an EMBL/GenBank/DDBJ whole genome shotgun (WGS) entry which is preliminary data.</text>
</comment>
<dbReference type="EMBL" id="VSSQ01082223">
    <property type="protein sequence ID" value="MPN30922.1"/>
    <property type="molecule type" value="Genomic_DNA"/>
</dbReference>
<evidence type="ECO:0000313" key="1">
    <source>
        <dbReference type="EMBL" id="MPN30922.1"/>
    </source>
</evidence>
<dbReference type="AlphaFoldDB" id="A0A645GXZ4"/>
<name>A0A645GXZ4_9ZZZZ</name>
<accession>A0A645GXZ4</accession>